<organism evidence="1 2">
    <name type="scientific">Punica granatum</name>
    <name type="common">Pomegranate</name>
    <dbReference type="NCBI Taxonomy" id="22663"/>
    <lineage>
        <taxon>Eukaryota</taxon>
        <taxon>Viridiplantae</taxon>
        <taxon>Streptophyta</taxon>
        <taxon>Embryophyta</taxon>
        <taxon>Tracheophyta</taxon>
        <taxon>Spermatophyta</taxon>
        <taxon>Magnoliopsida</taxon>
        <taxon>eudicotyledons</taxon>
        <taxon>Gunneridae</taxon>
        <taxon>Pentapetalae</taxon>
        <taxon>rosids</taxon>
        <taxon>malvids</taxon>
        <taxon>Myrtales</taxon>
        <taxon>Lythraceae</taxon>
        <taxon>Punica</taxon>
    </lineage>
</organism>
<keyword evidence="2" id="KW-1185">Reference proteome</keyword>
<dbReference type="Proteomes" id="UP000233551">
    <property type="component" value="Unassembled WGS sequence"/>
</dbReference>
<evidence type="ECO:0000313" key="2">
    <source>
        <dbReference type="Proteomes" id="UP000233551"/>
    </source>
</evidence>
<comment type="caution">
    <text evidence="1">The sequence shown here is derived from an EMBL/GenBank/DDBJ whole genome shotgun (WGS) entry which is preliminary data.</text>
</comment>
<protein>
    <submittedName>
        <fullName evidence="1">Uncharacterized protein</fullName>
    </submittedName>
</protein>
<proteinExistence type="predicted"/>
<gene>
    <name evidence="1" type="ORF">CRG98_027010</name>
</gene>
<name>A0A2I0J8K0_PUNGR</name>
<reference evidence="1 2" key="1">
    <citation type="submission" date="2017-11" db="EMBL/GenBank/DDBJ databases">
        <title>De-novo sequencing of pomegranate (Punica granatum L.) genome.</title>
        <authorList>
            <person name="Akparov Z."/>
            <person name="Amiraslanov A."/>
            <person name="Hajiyeva S."/>
            <person name="Abbasov M."/>
            <person name="Kaur K."/>
            <person name="Hamwieh A."/>
            <person name="Solovyev V."/>
            <person name="Salamov A."/>
            <person name="Braich B."/>
            <person name="Kosarev P."/>
            <person name="Mahmoud A."/>
            <person name="Hajiyev E."/>
            <person name="Babayeva S."/>
            <person name="Izzatullayeva V."/>
            <person name="Mammadov A."/>
            <person name="Mammadov A."/>
            <person name="Sharifova S."/>
            <person name="Ojaghi J."/>
            <person name="Eynullazada K."/>
            <person name="Bayramov B."/>
            <person name="Abdulazimova A."/>
            <person name="Shahmuradov I."/>
        </authorList>
    </citation>
    <scope>NUCLEOTIDE SEQUENCE [LARGE SCALE GENOMIC DNA]</scope>
    <source>
        <strain evidence="2">cv. AG2017</strain>
        <tissue evidence="1">Leaf</tissue>
    </source>
</reference>
<sequence>MSLALGSERTGRESLALLRLKITRIGGDSVFAIPATRSFKHIRASTFTAYLHTTGELTGASQFPLYPTFSLDHHASSRATSKTLTRTQTVRLLLRQPYSPLLRRLLRGIIFAQHGRMKSLATGPQSRATQQLHSNSNHRYFDSNLSKELLEKPQPMYFGEVFDENGIEEEPCTLKIKTGLDSTKRARMIDFLKEYQEVFTWSYADMPGLDPSIVRHFLPLDTEKFPPKRQHLR</sequence>
<accession>A0A2I0J8K0</accession>
<dbReference type="EMBL" id="PGOL01001925">
    <property type="protein sequence ID" value="PKI52582.1"/>
    <property type="molecule type" value="Genomic_DNA"/>
</dbReference>
<dbReference type="AlphaFoldDB" id="A0A2I0J8K0"/>
<evidence type="ECO:0000313" key="1">
    <source>
        <dbReference type="EMBL" id="PKI52582.1"/>
    </source>
</evidence>